<evidence type="ECO:0000313" key="6">
    <source>
        <dbReference type="Proteomes" id="UP001352852"/>
    </source>
</evidence>
<dbReference type="Pfam" id="PF00385">
    <property type="entry name" value="Chromo"/>
    <property type="match status" value="1"/>
</dbReference>
<name>A0ABU7D6M2_9TELE</name>
<evidence type="ECO:0000256" key="3">
    <source>
        <dbReference type="SAM" id="MobiDB-lite"/>
    </source>
</evidence>
<dbReference type="InterPro" id="IPR043000">
    <property type="entry name" value="CBX7"/>
</dbReference>
<dbReference type="InterPro" id="IPR023780">
    <property type="entry name" value="Chromo_domain"/>
</dbReference>
<evidence type="ECO:0000256" key="2">
    <source>
        <dbReference type="ARBA" id="ARBA00023242"/>
    </source>
</evidence>
<dbReference type="Proteomes" id="UP001352852">
    <property type="component" value="Unassembled WGS sequence"/>
</dbReference>
<feature type="region of interest" description="Disordered" evidence="3">
    <location>
        <begin position="213"/>
        <end position="261"/>
    </location>
</feature>
<feature type="domain" description="Chromo" evidence="4">
    <location>
        <begin position="11"/>
        <end position="69"/>
    </location>
</feature>
<comment type="subcellular location">
    <subcellularLocation>
        <location evidence="1">Nucleus</location>
    </subcellularLocation>
</comment>
<reference evidence="5 6" key="1">
    <citation type="submission" date="2021-06" db="EMBL/GenBank/DDBJ databases">
        <authorList>
            <person name="Palmer J.M."/>
        </authorList>
    </citation>
    <scope>NUCLEOTIDE SEQUENCE [LARGE SCALE GENOMIC DNA]</scope>
    <source>
        <strain evidence="5 6">CL_MEX2019</strain>
        <tissue evidence="5">Muscle</tissue>
    </source>
</reference>
<feature type="compositionally biased region" description="Basic and acidic residues" evidence="3">
    <location>
        <begin position="157"/>
        <end position="179"/>
    </location>
</feature>
<dbReference type="SUPFAM" id="SSF54160">
    <property type="entry name" value="Chromo domain-like"/>
    <property type="match status" value="1"/>
</dbReference>
<dbReference type="PROSITE" id="PS50013">
    <property type="entry name" value="CHROMO_2"/>
    <property type="match status" value="1"/>
</dbReference>
<keyword evidence="2" id="KW-0539">Nucleus</keyword>
<dbReference type="InterPro" id="IPR017984">
    <property type="entry name" value="Chromo_dom_subgr"/>
</dbReference>
<dbReference type="PANTHER" id="PTHR47277">
    <property type="entry name" value="CHROMOBOX PROTEIN HOMOLOG 7"/>
    <property type="match status" value="1"/>
</dbReference>
<evidence type="ECO:0000313" key="5">
    <source>
        <dbReference type="EMBL" id="MED6270782.1"/>
    </source>
</evidence>
<dbReference type="EMBL" id="JAHUTJ010017394">
    <property type="protein sequence ID" value="MED6270782.1"/>
    <property type="molecule type" value="Genomic_DNA"/>
</dbReference>
<sequence length="367" mass="41437">MELSSIGEQVFAVESITKKRIRKGNVEYLLKWQGWSPEYSTWEPEDNILDPLLVLAYEENQEKLRSLSFRKKGLRPRKLVLRNIFGMDLRSAHKDNEKPPPRLRLSLTRSMSTDVEQVFRRPARRRIRQRVAKAFPKHSSIKPIHEQKMRVEPVEKDWGGTSEEDKPGCESTIEERCEDSSYGQSECSSPPFLEEQDIDMEVEVEVEEKAVCPDMWTDGPDGGIFDTSQRQTHTHAHEQSKNNTLASEAKQGDVSPCSKSDWGEVKGEEVCSECPKVEKKNATSVIVRVQGCGKTVGDAVSVCSNSELKKDEVRRDSQSVIVTALDHPKVPTEALRPEKVIVTNVTVNCLTVTFQEARGAEGFFTGC</sequence>
<dbReference type="PANTHER" id="PTHR47277:SF1">
    <property type="entry name" value="CHROMOBOX PROTEIN HOMOLOG 7"/>
    <property type="match status" value="1"/>
</dbReference>
<dbReference type="InterPro" id="IPR023779">
    <property type="entry name" value="Chromodomain_CS"/>
</dbReference>
<dbReference type="PROSITE" id="PS00598">
    <property type="entry name" value="CHROMO_1"/>
    <property type="match status" value="1"/>
</dbReference>
<accession>A0ABU7D6M2</accession>
<evidence type="ECO:0000256" key="1">
    <source>
        <dbReference type="ARBA" id="ARBA00004123"/>
    </source>
</evidence>
<protein>
    <recommendedName>
        <fullName evidence="4">Chromo domain-containing protein</fullName>
    </recommendedName>
</protein>
<evidence type="ECO:0000259" key="4">
    <source>
        <dbReference type="PROSITE" id="PS50013"/>
    </source>
</evidence>
<dbReference type="Pfam" id="PF17218">
    <property type="entry name" value="CBX7_C"/>
    <property type="match status" value="1"/>
</dbReference>
<organism evidence="5 6">
    <name type="scientific">Characodon lateralis</name>
    <dbReference type="NCBI Taxonomy" id="208331"/>
    <lineage>
        <taxon>Eukaryota</taxon>
        <taxon>Metazoa</taxon>
        <taxon>Chordata</taxon>
        <taxon>Craniata</taxon>
        <taxon>Vertebrata</taxon>
        <taxon>Euteleostomi</taxon>
        <taxon>Actinopterygii</taxon>
        <taxon>Neopterygii</taxon>
        <taxon>Teleostei</taxon>
        <taxon>Neoteleostei</taxon>
        <taxon>Acanthomorphata</taxon>
        <taxon>Ovalentaria</taxon>
        <taxon>Atherinomorphae</taxon>
        <taxon>Cyprinodontiformes</taxon>
        <taxon>Goodeidae</taxon>
        <taxon>Characodon</taxon>
    </lineage>
</organism>
<gene>
    <name evidence="5" type="ORF">CHARACLAT_013714</name>
</gene>
<keyword evidence="6" id="KW-1185">Reference proteome</keyword>
<dbReference type="InterPro" id="IPR033773">
    <property type="entry name" value="CBX7_C"/>
</dbReference>
<dbReference type="Gene3D" id="2.40.50.40">
    <property type="match status" value="1"/>
</dbReference>
<dbReference type="CDD" id="cd18646">
    <property type="entry name" value="CD_Cbx7"/>
    <property type="match status" value="1"/>
</dbReference>
<dbReference type="PRINTS" id="PR00504">
    <property type="entry name" value="CHROMODOMAIN"/>
</dbReference>
<dbReference type="InterPro" id="IPR000953">
    <property type="entry name" value="Chromo/chromo_shadow_dom"/>
</dbReference>
<dbReference type="InterPro" id="IPR016197">
    <property type="entry name" value="Chromo-like_dom_sf"/>
</dbReference>
<proteinExistence type="predicted"/>
<feature type="region of interest" description="Disordered" evidence="3">
    <location>
        <begin position="157"/>
        <end position="191"/>
    </location>
</feature>
<dbReference type="SMART" id="SM00298">
    <property type="entry name" value="CHROMO"/>
    <property type="match status" value="1"/>
</dbReference>
<comment type="caution">
    <text evidence="5">The sequence shown here is derived from an EMBL/GenBank/DDBJ whole genome shotgun (WGS) entry which is preliminary data.</text>
</comment>